<accession>A0A8D8WNS8</accession>
<proteinExistence type="predicted"/>
<feature type="region of interest" description="Disordered" evidence="2">
    <location>
        <begin position="1227"/>
        <end position="1251"/>
    </location>
</feature>
<feature type="compositionally biased region" description="Basic residues" evidence="2">
    <location>
        <begin position="502"/>
        <end position="522"/>
    </location>
</feature>
<organism evidence="4">
    <name type="scientific">Cacopsylla melanoneura</name>
    <dbReference type="NCBI Taxonomy" id="428564"/>
    <lineage>
        <taxon>Eukaryota</taxon>
        <taxon>Metazoa</taxon>
        <taxon>Ecdysozoa</taxon>
        <taxon>Arthropoda</taxon>
        <taxon>Hexapoda</taxon>
        <taxon>Insecta</taxon>
        <taxon>Pterygota</taxon>
        <taxon>Neoptera</taxon>
        <taxon>Paraneoptera</taxon>
        <taxon>Hemiptera</taxon>
        <taxon>Sternorrhyncha</taxon>
        <taxon>Psylloidea</taxon>
        <taxon>Psyllidae</taxon>
        <taxon>Psyllinae</taxon>
        <taxon>Cacopsylla</taxon>
    </lineage>
</organism>
<name>A0A8D8WNS8_9HEMI</name>
<feature type="chain" id="PRO_5035703640" evidence="3">
    <location>
        <begin position="27"/>
        <end position="1603"/>
    </location>
</feature>
<reference evidence="4" key="1">
    <citation type="submission" date="2021-05" db="EMBL/GenBank/DDBJ databases">
        <authorList>
            <person name="Alioto T."/>
            <person name="Alioto T."/>
            <person name="Gomez Garrido J."/>
        </authorList>
    </citation>
    <scope>NUCLEOTIDE SEQUENCE</scope>
</reference>
<feature type="signal peptide" evidence="3">
    <location>
        <begin position="1"/>
        <end position="26"/>
    </location>
</feature>
<dbReference type="EMBL" id="HBUF01211269">
    <property type="protein sequence ID" value="CAG6665645.1"/>
    <property type="molecule type" value="Transcribed_RNA"/>
</dbReference>
<feature type="region of interest" description="Disordered" evidence="2">
    <location>
        <begin position="500"/>
        <end position="530"/>
    </location>
</feature>
<evidence type="ECO:0000313" key="4">
    <source>
        <dbReference type="EMBL" id="CAG6665643.1"/>
    </source>
</evidence>
<sequence length="1603" mass="188806">MINPLCLLRLMLVGFVVNNRVAIVTGAEFEGDLVIGRNDADFDEKVGKVHHRIQKKRFDVMWDKRRALLEELRKDNISVSLDSEDTNRELMKVTKRKVQPKDNRMSPKFFDDLPLPTRQSEEIDNPELSQDIKKLYHSIESIEKKVTKDDEMMDMIDLSKRHKIDLDMVQPGKAAFTIEPFHSGLASEEIRRKLESVEAGDIVAPESQRTGESIDDQHDKMPIFRSDYLDSSIIREGKRSEIEPDDPSIYDIDQPTEDPIEKYGKIDLDLVKLFSLEKNESLKQVFLNNSRKMKKQKQAFLRNNVNTTLINFDRFKLPRSEESMMEKHDIRLYDQDEPKTKYPIDLNSAQQKEAIFAEYFTGGSSSDDSHMNTNEFYDELVKVDFDITRNKKLLAVFQMYKFKNATIEKKIEEKMKAEERMKLEEKVKAEEKMKTKRGTKQKRITKSHIERLIEDVEKMSTRNRRMEFQVTKKERNEGMKTASEELRLELEQINMGKEKVVGKRGKTKKSGPNKTKVRKPLTKRTNSTNKYYASDDYKPFQRIIDKFTLSNMSLRSTLKPTVPIPDSAQYFTLAHYDLKDFGINMNDEAGNITQVQSRIEYEDDMSEETKKQMKNEQEDHFGNFGRERKKRFARNIYSENKTTAEFNTYITHNPINETYSEKIRQRGIKGTNDKVLGNKVISKFNTKNTTNEIHDRKRHEINATAKFEETDPSWYEHYTIDTNEVDFENKENTNRHNIQIDQSRIMYEDELSEESKKEIRADENKQNEEMKKGNGQKEDIHKIFELWSQRMSNKTRNNKTDENYQKEEIEKINHQDKLFEFFNHSINKTKSIQDKVINKRRKRDIRTDEDILKKYTKKMGNRVLQKRFQQAKKTGNLGYMDDQEAKAYHANNETTTFDDDGGGVSVLSVQYNEEVLRNLMGLSGENNQNDTQHLENNQNSGFHGVSSNETLSRGFELEVENVPFTTMRIQKQTTCRGSTKRKPKANPHNDNQSDDLYKDMKDMAQNNWDPANMGMGGDSYGSEHTDKSFYDNYKDILRTTPLLSEEMIDLAKANDSEIDSFIRRKEEATRRANLLRDLIVTTHTSPASVTYKTRRTFNRRILVNCTGSVVNHRFNLLIPPRLKRTQKKIYVTEYPRYNIYWYYSMWPNMAKLLDKHTARKRNSTGRRSTKYPKTIPTIYITKKKTTQLIDRILNNLYNSTKYAKTKFYKPSFNSDIEFKNEDTKTTIDESREDACNETSPKKSKKTRNRKSRLQYVKTKVEILENNDLIDNRNWGMAVYGSNFTRSLVLRKLLRTSPSTEWHISNVPTKKNIAKEKAKQERLYYRYYGLSTHTPLPWVEENMKRMREKEAQRAQEDNDYQGQYDIKEYADYLGMDPTYFFDENKETVPFEFEKLPDYAENIDLFNNHTDFTYTEYDVPTDPTFTFDPVYHDNVEELEVMRKPTRTTFDPTAMNERNYKRFFTWTTTRKKDRTTTEMIIWTERTFRAKVFDAGPTEYVPVYTCHQCPARFLNNEDTDGQALLMRHFLKHQNLEELYYPIGWRFEKSNRTRMVVILLFLASCISSVTLRDIILCIQYAYSSIKKCSSIEAITSKLGGYKLISKIF</sequence>
<dbReference type="EMBL" id="HBUF01211268">
    <property type="protein sequence ID" value="CAG6665643.1"/>
    <property type="molecule type" value="Transcribed_RNA"/>
</dbReference>
<protein>
    <submittedName>
        <fullName evidence="4">Uncharacterized protein</fullName>
    </submittedName>
</protein>
<feature type="region of interest" description="Disordered" evidence="2">
    <location>
        <begin position="927"/>
        <end position="948"/>
    </location>
</feature>
<evidence type="ECO:0000256" key="1">
    <source>
        <dbReference type="SAM" id="Coils"/>
    </source>
</evidence>
<evidence type="ECO:0000256" key="3">
    <source>
        <dbReference type="SAM" id="SignalP"/>
    </source>
</evidence>
<keyword evidence="1" id="KW-0175">Coiled coil</keyword>
<feature type="region of interest" description="Disordered" evidence="2">
    <location>
        <begin position="970"/>
        <end position="995"/>
    </location>
</feature>
<evidence type="ECO:0000256" key="2">
    <source>
        <dbReference type="SAM" id="MobiDB-lite"/>
    </source>
</evidence>
<keyword evidence="3" id="KW-0732">Signal</keyword>
<feature type="coiled-coil region" evidence="1">
    <location>
        <begin position="400"/>
        <end position="469"/>
    </location>
</feature>
<feature type="compositionally biased region" description="Basic residues" evidence="2">
    <location>
        <begin position="1241"/>
        <end position="1251"/>
    </location>
</feature>